<dbReference type="EMBL" id="JBHUDM010000009">
    <property type="protein sequence ID" value="MFD1643816.1"/>
    <property type="molecule type" value="Genomic_DNA"/>
</dbReference>
<keyword evidence="4" id="KW-1185">Reference proteome</keyword>
<comment type="caution">
    <text evidence="3">The sequence shown here is derived from an EMBL/GenBank/DDBJ whole genome shotgun (WGS) entry which is preliminary data.</text>
</comment>
<proteinExistence type="predicted"/>
<dbReference type="Proteomes" id="UP001597052">
    <property type="component" value="Unassembled WGS sequence"/>
</dbReference>
<feature type="compositionally biased region" description="Basic and acidic residues" evidence="1">
    <location>
        <begin position="8"/>
        <end position="20"/>
    </location>
</feature>
<evidence type="ECO:0000259" key="2">
    <source>
        <dbReference type="Pfam" id="PF19099"/>
    </source>
</evidence>
<dbReference type="Pfam" id="PF19099">
    <property type="entry name" value="DUF5786"/>
    <property type="match status" value="1"/>
</dbReference>
<dbReference type="RefSeq" id="WP_379827652.1">
    <property type="nucleotide sequence ID" value="NZ_JBHUDM010000009.1"/>
</dbReference>
<accession>A0ABD6DG58</accession>
<organism evidence="3 4">
    <name type="scientific">Halohasta litorea</name>
    <dbReference type="NCBI Taxonomy" id="869891"/>
    <lineage>
        <taxon>Archaea</taxon>
        <taxon>Methanobacteriati</taxon>
        <taxon>Methanobacteriota</taxon>
        <taxon>Stenosarchaea group</taxon>
        <taxon>Halobacteria</taxon>
        <taxon>Halobacteriales</taxon>
        <taxon>Haloferacaceae</taxon>
        <taxon>Halohasta</taxon>
    </lineage>
</organism>
<dbReference type="AlphaFoldDB" id="A0ABD6DG58"/>
<name>A0ABD6DG58_9EURY</name>
<evidence type="ECO:0000313" key="3">
    <source>
        <dbReference type="EMBL" id="MFD1643816.1"/>
    </source>
</evidence>
<reference evidence="3 4" key="1">
    <citation type="journal article" date="2019" name="Int. J. Syst. Evol. Microbiol.">
        <title>The Global Catalogue of Microorganisms (GCM) 10K type strain sequencing project: providing services to taxonomists for standard genome sequencing and annotation.</title>
        <authorList>
            <consortium name="The Broad Institute Genomics Platform"/>
            <consortium name="The Broad Institute Genome Sequencing Center for Infectious Disease"/>
            <person name="Wu L."/>
            <person name="Ma J."/>
        </authorList>
    </citation>
    <scope>NUCLEOTIDE SEQUENCE [LARGE SCALE GENOMIC DNA]</scope>
    <source>
        <strain evidence="3 4">CGMCC 1.10593</strain>
    </source>
</reference>
<evidence type="ECO:0000256" key="1">
    <source>
        <dbReference type="SAM" id="MobiDB-lite"/>
    </source>
</evidence>
<gene>
    <name evidence="3" type="ORF">ACFSBW_18325</name>
</gene>
<feature type="region of interest" description="Disordered" evidence="1">
    <location>
        <begin position="1"/>
        <end position="42"/>
    </location>
</feature>
<feature type="domain" description="DUF5786" evidence="2">
    <location>
        <begin position="3"/>
        <end position="55"/>
    </location>
</feature>
<protein>
    <submittedName>
        <fullName evidence="3">DUF5786 family protein</fullName>
    </submittedName>
</protein>
<dbReference type="InterPro" id="IPR043902">
    <property type="entry name" value="DUF5786"/>
</dbReference>
<evidence type="ECO:0000313" key="4">
    <source>
        <dbReference type="Proteomes" id="UP001597052"/>
    </source>
</evidence>
<sequence>MGMGNFDEQEHERREKKLSEIESDSEEQPTEYQGQITFDTEDTTEALLDRLKEMKSKDE</sequence>